<proteinExistence type="predicted"/>
<name>A0AAU2K4M4_9ACTN</name>
<dbReference type="AlphaFoldDB" id="A0AAU2K4M4"/>
<dbReference type="GO" id="GO:0032259">
    <property type="term" value="P:methylation"/>
    <property type="evidence" value="ECO:0007669"/>
    <property type="project" value="UniProtKB-KW"/>
</dbReference>
<keyword evidence="1" id="KW-0808">Transferase</keyword>
<dbReference type="Pfam" id="PF13578">
    <property type="entry name" value="Methyltransf_24"/>
    <property type="match status" value="1"/>
</dbReference>
<dbReference type="SUPFAM" id="SSF53335">
    <property type="entry name" value="S-adenosyl-L-methionine-dependent methyltransferases"/>
    <property type="match status" value="1"/>
</dbReference>
<dbReference type="CDD" id="cd02440">
    <property type="entry name" value="AdoMet_MTases"/>
    <property type="match status" value="1"/>
</dbReference>
<dbReference type="EMBL" id="CP108264">
    <property type="protein sequence ID" value="WTU78978.1"/>
    <property type="molecule type" value="Genomic_DNA"/>
</dbReference>
<dbReference type="Gene3D" id="3.40.50.150">
    <property type="entry name" value="Vaccinia Virus protein VP39"/>
    <property type="match status" value="1"/>
</dbReference>
<accession>A0AAU2K4M4</accession>
<keyword evidence="1" id="KW-0489">Methyltransferase</keyword>
<dbReference type="GO" id="GO:0008168">
    <property type="term" value="F:methyltransferase activity"/>
    <property type="evidence" value="ECO:0007669"/>
    <property type="project" value="UniProtKB-KW"/>
</dbReference>
<gene>
    <name evidence="1" type="ORF">OG327_33220</name>
</gene>
<reference evidence="1" key="1">
    <citation type="submission" date="2022-10" db="EMBL/GenBank/DDBJ databases">
        <title>The complete genomes of actinobacterial strains from the NBC collection.</title>
        <authorList>
            <person name="Joergensen T.S."/>
            <person name="Alvarez Arevalo M."/>
            <person name="Sterndorff E.B."/>
            <person name="Faurdal D."/>
            <person name="Vuksanovic O."/>
            <person name="Mourched A.-S."/>
            <person name="Charusanti P."/>
            <person name="Shaw S."/>
            <person name="Blin K."/>
            <person name="Weber T."/>
        </authorList>
    </citation>
    <scope>NUCLEOTIDE SEQUENCE</scope>
    <source>
        <strain evidence="1">NBC_00049</strain>
    </source>
</reference>
<protein>
    <submittedName>
        <fullName evidence="1">Class I SAM-dependent methyltransferase</fullName>
        <ecNumber evidence="1">2.1.1.-</ecNumber>
    </submittedName>
</protein>
<evidence type="ECO:0000313" key="1">
    <source>
        <dbReference type="EMBL" id="WTU78978.1"/>
    </source>
</evidence>
<dbReference type="PANTHER" id="PTHR43167:SF1">
    <property type="entry name" value="PUTATIVE (AFU_ORTHOLOGUE AFUA_6G01830)-RELATED"/>
    <property type="match status" value="1"/>
</dbReference>
<dbReference type="PANTHER" id="PTHR43167">
    <property type="entry name" value="PUTATIVE (AFU_ORTHOLOGUE AFUA_6G01830)-RELATED"/>
    <property type="match status" value="1"/>
</dbReference>
<organism evidence="1">
    <name type="scientific">Streptomyces sp. NBC_00049</name>
    <dbReference type="NCBI Taxonomy" id="2903617"/>
    <lineage>
        <taxon>Bacteria</taxon>
        <taxon>Bacillati</taxon>
        <taxon>Actinomycetota</taxon>
        <taxon>Actinomycetes</taxon>
        <taxon>Kitasatosporales</taxon>
        <taxon>Streptomycetaceae</taxon>
        <taxon>Streptomyces</taxon>
    </lineage>
</organism>
<dbReference type="InterPro" id="IPR029063">
    <property type="entry name" value="SAM-dependent_MTases_sf"/>
</dbReference>
<sequence>MDDTPTRLPTPLPALRAAAREAGFSLSCEERTGGLLAVLAAARPGGRILELGTGVGEGTAWLLSGMDSASRLVTVELDETVQKVAREQLRSDPRVTFVTGDGGEWLQNYDGEPFDLVFADTWPGKFTHLDEALDLVAPGGTYLIDDLLAQPGWPEGHSASVQHLLSHLEERRDFHSVRMTWASGLLMAVRSTRRSGTPSAWYSSSRS</sequence>
<dbReference type="EC" id="2.1.1.-" evidence="1"/>